<dbReference type="Gene3D" id="3.40.50.1820">
    <property type="entry name" value="alpha/beta hydrolase"/>
    <property type="match status" value="1"/>
</dbReference>
<dbReference type="PRINTS" id="PR00111">
    <property type="entry name" value="ABHYDROLASE"/>
</dbReference>
<evidence type="ECO:0000313" key="2">
    <source>
        <dbReference type="EMBL" id="VVE17965.1"/>
    </source>
</evidence>
<name>A0A5E4W4D1_9BURK</name>
<reference evidence="2 3" key="1">
    <citation type="submission" date="2019-08" db="EMBL/GenBank/DDBJ databases">
        <authorList>
            <person name="Peeters C."/>
        </authorList>
    </citation>
    <scope>NUCLEOTIDE SEQUENCE [LARGE SCALE GENOMIC DNA]</scope>
    <source>
        <strain evidence="2 3">LMG 31109</strain>
    </source>
</reference>
<dbReference type="InterPro" id="IPR029058">
    <property type="entry name" value="AB_hydrolase_fold"/>
</dbReference>
<dbReference type="InterPro" id="IPR000639">
    <property type="entry name" value="Epox_hydrolase-like"/>
</dbReference>
<feature type="domain" description="AB hydrolase-1" evidence="1">
    <location>
        <begin position="29"/>
        <end position="260"/>
    </location>
</feature>
<proteinExistence type="predicted"/>
<keyword evidence="3" id="KW-1185">Reference proteome</keyword>
<evidence type="ECO:0000259" key="1">
    <source>
        <dbReference type="Pfam" id="PF00561"/>
    </source>
</evidence>
<protein>
    <submittedName>
        <fullName evidence="2">2-hydroxy-6-oxo-2,4-heptadienoate hydrolase</fullName>
    </submittedName>
</protein>
<dbReference type="PANTHER" id="PTHR46438:SF11">
    <property type="entry name" value="LIPASE-RELATED"/>
    <property type="match status" value="1"/>
</dbReference>
<accession>A0A5E4W4D1</accession>
<sequence length="276" mass="30829">MSEAIPEVGYAVVVGNMIVNYHDHGQGEPILLIHGSGPGVTAWANWRLVIPELAKTHRVIALDMAGFGYTYTPPSFEATPENWAAQVVGLMDELRIEKCAILGNSFGGAIALRVASDYPERVTRLVLMGSVGTSFPISDGLEKVWGYEPSHEAMRELIGVFAYDNAFVTDDLVDMRYRASIRDDVQERFSKLFPPPRQNGIEMLSLSDEALRRIAAPTILIHGRDDRVIPFAVSEMLAKKLPQATLYPIDRCGHWVQIEKKAEFLDIVTRFMEQRV</sequence>
<dbReference type="OrthoDB" id="9799989at2"/>
<dbReference type="RefSeq" id="WP_150556255.1">
    <property type="nucleotide sequence ID" value="NZ_CABPSC010000011.1"/>
</dbReference>
<dbReference type="InterPro" id="IPR000073">
    <property type="entry name" value="AB_hydrolase_1"/>
</dbReference>
<dbReference type="Proteomes" id="UP000367825">
    <property type="component" value="Unassembled WGS sequence"/>
</dbReference>
<dbReference type="PANTHER" id="PTHR46438">
    <property type="entry name" value="ALPHA/BETA-HYDROLASES SUPERFAMILY PROTEIN"/>
    <property type="match status" value="1"/>
</dbReference>
<gene>
    <name evidence="2" type="ORF">PNO31109_02978</name>
</gene>
<dbReference type="EMBL" id="CABPSC010000011">
    <property type="protein sequence ID" value="VVE17965.1"/>
    <property type="molecule type" value="Genomic_DNA"/>
</dbReference>
<organism evidence="2 3">
    <name type="scientific">Pandoraea nosoerga</name>
    <dbReference type="NCBI Taxonomy" id="2508296"/>
    <lineage>
        <taxon>Bacteria</taxon>
        <taxon>Pseudomonadati</taxon>
        <taxon>Pseudomonadota</taxon>
        <taxon>Betaproteobacteria</taxon>
        <taxon>Burkholderiales</taxon>
        <taxon>Burkholderiaceae</taxon>
        <taxon>Pandoraea</taxon>
    </lineage>
</organism>
<keyword evidence="2" id="KW-0378">Hydrolase</keyword>
<dbReference type="Pfam" id="PF00561">
    <property type="entry name" value="Abhydrolase_1"/>
    <property type="match status" value="1"/>
</dbReference>
<evidence type="ECO:0000313" key="3">
    <source>
        <dbReference type="Proteomes" id="UP000367825"/>
    </source>
</evidence>
<dbReference type="AlphaFoldDB" id="A0A5E4W4D1"/>
<dbReference type="PRINTS" id="PR00412">
    <property type="entry name" value="EPOXHYDRLASE"/>
</dbReference>
<dbReference type="GO" id="GO:0016787">
    <property type="term" value="F:hydrolase activity"/>
    <property type="evidence" value="ECO:0007669"/>
    <property type="project" value="UniProtKB-KW"/>
</dbReference>
<dbReference type="SUPFAM" id="SSF53474">
    <property type="entry name" value="alpha/beta-Hydrolases"/>
    <property type="match status" value="1"/>
</dbReference>